<feature type="transmembrane region" description="Helical" evidence="26">
    <location>
        <begin position="153"/>
        <end position="171"/>
    </location>
</feature>
<dbReference type="PROSITE" id="PS51094">
    <property type="entry name" value="PTS_EIIA_TYPE_2"/>
    <property type="match status" value="1"/>
</dbReference>
<accession>A0A367XU45</accession>
<dbReference type="Proteomes" id="UP000253508">
    <property type="component" value="Unassembled WGS sequence"/>
</dbReference>
<keyword evidence="12" id="KW-0597">Phosphoprotein</keyword>
<evidence type="ECO:0000256" key="24">
    <source>
        <dbReference type="ARBA" id="ARBA00033349"/>
    </source>
</evidence>
<evidence type="ECO:0000259" key="28">
    <source>
        <dbReference type="PROSITE" id="PS51099"/>
    </source>
</evidence>
<dbReference type="SUPFAM" id="SSF52794">
    <property type="entry name" value="PTS system IIB component-like"/>
    <property type="match status" value="1"/>
</dbReference>
<dbReference type="InterPro" id="IPR016152">
    <property type="entry name" value="PTrfase/Anion_transptr"/>
</dbReference>
<evidence type="ECO:0000256" key="20">
    <source>
        <dbReference type="ARBA" id="ARBA00029908"/>
    </source>
</evidence>
<evidence type="ECO:0000256" key="6">
    <source>
        <dbReference type="ARBA" id="ARBA00014783"/>
    </source>
</evidence>
<keyword evidence="19 26" id="KW-0472">Membrane</keyword>
<feature type="transmembrane region" description="Helical" evidence="26">
    <location>
        <begin position="99"/>
        <end position="132"/>
    </location>
</feature>
<evidence type="ECO:0000256" key="15">
    <source>
        <dbReference type="ARBA" id="ARBA00022683"/>
    </source>
</evidence>
<dbReference type="CDD" id="cd00211">
    <property type="entry name" value="PTS_IIA_fru"/>
    <property type="match status" value="1"/>
</dbReference>
<dbReference type="PROSITE" id="PS00372">
    <property type="entry name" value="PTS_EIIA_TYPE_2_HIS"/>
    <property type="match status" value="1"/>
</dbReference>
<dbReference type="Gene3D" id="3.40.50.2300">
    <property type="match status" value="1"/>
</dbReference>
<dbReference type="GO" id="GO:0009401">
    <property type="term" value="P:phosphoenolpyruvate-dependent sugar phosphotransferase system"/>
    <property type="evidence" value="ECO:0007669"/>
    <property type="project" value="UniProtKB-KW"/>
</dbReference>
<dbReference type="Pfam" id="PF00359">
    <property type="entry name" value="PTS_EIIA_2"/>
    <property type="match status" value="1"/>
</dbReference>
<gene>
    <name evidence="30" type="ORF">DTO57_12635</name>
</gene>
<evidence type="ECO:0000256" key="17">
    <source>
        <dbReference type="ARBA" id="ARBA00022777"/>
    </source>
</evidence>
<dbReference type="PANTHER" id="PTHR30181:SF2">
    <property type="entry name" value="PTS SYSTEM MANNITOL-SPECIFIC EIICBA COMPONENT"/>
    <property type="match status" value="1"/>
</dbReference>
<keyword evidence="17" id="KW-0418">Kinase</keyword>
<feature type="transmembrane region" description="Helical" evidence="26">
    <location>
        <begin position="285"/>
        <end position="308"/>
    </location>
</feature>
<keyword evidence="13" id="KW-0762">Sugar transport</keyword>
<evidence type="ECO:0000256" key="22">
    <source>
        <dbReference type="ARBA" id="ARBA00030956"/>
    </source>
</evidence>
<dbReference type="RefSeq" id="WP_114118584.1">
    <property type="nucleotide sequence ID" value="NZ_BMHU01000005.1"/>
</dbReference>
<keyword evidence="14" id="KW-0808">Transferase</keyword>
<dbReference type="NCBIfam" id="NF011663">
    <property type="entry name" value="PRK15083.1"/>
    <property type="match status" value="1"/>
</dbReference>
<feature type="transmembrane region" description="Helical" evidence="26">
    <location>
        <begin position="334"/>
        <end position="356"/>
    </location>
</feature>
<evidence type="ECO:0000259" key="27">
    <source>
        <dbReference type="PROSITE" id="PS51094"/>
    </source>
</evidence>
<evidence type="ECO:0000256" key="19">
    <source>
        <dbReference type="ARBA" id="ARBA00023136"/>
    </source>
</evidence>
<dbReference type="GO" id="GO:0022872">
    <property type="term" value="F:protein-N(PI)-phosphohistidine-mannitol phosphotransferase system transmembrane transporter activity"/>
    <property type="evidence" value="ECO:0007669"/>
    <property type="project" value="InterPro"/>
</dbReference>
<name>A0A367XU45_9MICO</name>
<reference evidence="30 31" key="1">
    <citation type="submission" date="2018-07" db="EMBL/GenBank/DDBJ databases">
        <title>Microbacterium endoborsara sp. nov., a novel actinobacterium isolated from Borszczowia aralocaspica.</title>
        <authorList>
            <person name="An D."/>
        </authorList>
    </citation>
    <scope>NUCLEOTIDE SEQUENCE [LARGE SCALE GENOMIC DNA]</scope>
    <source>
        <strain evidence="30 31">C1.15228</strain>
    </source>
</reference>
<evidence type="ECO:0000259" key="29">
    <source>
        <dbReference type="PROSITE" id="PS51104"/>
    </source>
</evidence>
<organism evidence="30 31">
    <name type="scientific">Microbacterium sorbitolivorans</name>
    <dbReference type="NCBI Taxonomy" id="1867410"/>
    <lineage>
        <taxon>Bacteria</taxon>
        <taxon>Bacillati</taxon>
        <taxon>Actinomycetota</taxon>
        <taxon>Actinomycetes</taxon>
        <taxon>Micrococcales</taxon>
        <taxon>Microbacteriaceae</taxon>
        <taxon>Microbacterium</taxon>
    </lineage>
</organism>
<feature type="domain" description="PTS EIIC type-2" evidence="29">
    <location>
        <begin position="20"/>
        <end position="364"/>
    </location>
</feature>
<evidence type="ECO:0000256" key="21">
    <source>
        <dbReference type="ARBA" id="ARBA00030684"/>
    </source>
</evidence>
<protein>
    <recommendedName>
        <fullName evidence="6">Mannitol-specific phosphotransferase enzyme IIA component</fullName>
        <ecNumber evidence="5">2.7.1.197</ecNumber>
    </recommendedName>
    <alternativeName>
        <fullName evidence="22">EIIA</fullName>
    </alternativeName>
    <alternativeName>
        <fullName evidence="24">EIICB-Mtl</fullName>
    </alternativeName>
    <alternativeName>
        <fullName evidence="21">EIICBA-Mtl</fullName>
    </alternativeName>
    <alternativeName>
        <fullName evidence="23">EIII</fullName>
    </alternativeName>
    <alternativeName>
        <fullName evidence="20">PTS system mannitol-specific EIIA component</fullName>
    </alternativeName>
    <alternativeName>
        <fullName evidence="8">PTS system mannitol-specific EIICB component</fullName>
    </alternativeName>
    <alternativeName>
        <fullName evidence="7">PTS system mannitol-specific EIICBA component</fullName>
    </alternativeName>
</protein>
<keyword evidence="10" id="KW-1003">Cell membrane</keyword>
<feature type="region of interest" description="Disordered" evidence="25">
    <location>
        <begin position="499"/>
        <end position="519"/>
    </location>
</feature>
<comment type="caution">
    <text evidence="30">The sequence shown here is derived from an EMBL/GenBank/DDBJ whole genome shotgun (WGS) entry which is preliminary data.</text>
</comment>
<dbReference type="InterPro" id="IPR036095">
    <property type="entry name" value="PTS_EIIB-like_sf"/>
</dbReference>
<dbReference type="PROSITE" id="PS51104">
    <property type="entry name" value="PTS_EIIC_TYPE_2"/>
    <property type="match status" value="1"/>
</dbReference>
<evidence type="ECO:0000256" key="25">
    <source>
        <dbReference type="SAM" id="MobiDB-lite"/>
    </source>
</evidence>
<evidence type="ECO:0000256" key="2">
    <source>
        <dbReference type="ARBA" id="ARBA00002434"/>
    </source>
</evidence>
<sequence length="675" mass="68651">MSTETATKAPGGLRTGVQKFGTFLSGMIMPNIAAFIAWGLLTALFIPTGWLGVEGPIEALRWSGSEGLAAIVDPTIFYLLPLLIAFTGGNMVYGHRGGVVGAVATMGVIVGAAGTIMFIGAMIAGPGAAWLLKMVEKLWDGKIRPGFEMLVNNFSAGFVGFFAGLAAYFWLAPLVKGLTDVLGKAVGWLVDTGLIPLASVIVEPAKVLFLNNAINHGVFTPIGGEQSTAIGHSLLYLVEANPGPGAGLLLALTVFGVGAARATAPGAFIIQFLGGIHEIYFPYVLAKPILLIALIAGGASGVATNLIFNSGLVAPASPGSIFAVLIQTAPGSHLGVILSVVISAAVTFVVSMLFLLASRKRDLAADAAGEDRLAAAVAQTEKNKGKASSVLGGLAGAGTATATKIQNVIFACDAGMGSSAMGAGVLRKKVQQAGITGISVTNKAIANLDGSADLVITQAQLTDRAKMKEPDAIHVSVGGFMNAPEYDEVVEMLLAQQNGSAGAAPGSDPAQAAPVTDPAPAAPAAALAAEAPEVLARQNVRIHEGTATRDEALKEAAGILEAAGAVTGDYFEAMKAREETVSTFMGNGLAIPHGTDAAKDAVLGSALAVIRYDGGVEWGDGDVATFVVGIAGKGDAHLEILQSVAIQFGDDDTVARLRAAETTGELYTLLKGGMA</sequence>
<proteinExistence type="predicted"/>
<comment type="subunit">
    <text evidence="4">Homodimer.</text>
</comment>
<dbReference type="InterPro" id="IPR002178">
    <property type="entry name" value="PTS_EIIA_type-2_dom"/>
</dbReference>
<keyword evidence="16 26" id="KW-0812">Transmembrane</keyword>
<evidence type="ECO:0000256" key="26">
    <source>
        <dbReference type="SAM" id="Phobius"/>
    </source>
</evidence>
<evidence type="ECO:0000256" key="3">
    <source>
        <dbReference type="ARBA" id="ARBA00004429"/>
    </source>
</evidence>
<dbReference type="Pfam" id="PF02378">
    <property type="entry name" value="PTS_EIIC"/>
    <property type="match status" value="1"/>
</dbReference>
<dbReference type="InterPro" id="IPR013014">
    <property type="entry name" value="PTS_EIIC_2"/>
</dbReference>
<dbReference type="CDD" id="cd05567">
    <property type="entry name" value="PTS_IIB_mannitol"/>
    <property type="match status" value="1"/>
</dbReference>
<keyword evidence="15" id="KW-0598">Phosphotransferase system</keyword>
<dbReference type="GO" id="GO:0005886">
    <property type="term" value="C:plasma membrane"/>
    <property type="evidence" value="ECO:0007669"/>
    <property type="project" value="UniProtKB-SubCell"/>
</dbReference>
<dbReference type="InterPro" id="IPR003352">
    <property type="entry name" value="PTS_EIIC"/>
</dbReference>
<dbReference type="InterPro" id="IPR029503">
    <property type="entry name" value="PTS_EIIB_mannitol"/>
</dbReference>
<comment type="subcellular location">
    <subcellularLocation>
        <location evidence="3">Cell inner membrane</location>
        <topology evidence="3">Multi-pass membrane protein</topology>
    </subcellularLocation>
</comment>
<dbReference type="EC" id="2.7.1.197" evidence="5"/>
<evidence type="ECO:0000256" key="16">
    <source>
        <dbReference type="ARBA" id="ARBA00022692"/>
    </source>
</evidence>
<evidence type="ECO:0000256" key="13">
    <source>
        <dbReference type="ARBA" id="ARBA00022597"/>
    </source>
</evidence>
<evidence type="ECO:0000256" key="12">
    <source>
        <dbReference type="ARBA" id="ARBA00022553"/>
    </source>
</evidence>
<dbReference type="PANTHER" id="PTHR30181">
    <property type="entry name" value="MANNITOL PERMEASE IIC COMPONENT"/>
    <property type="match status" value="1"/>
</dbReference>
<keyword evidence="11" id="KW-0997">Cell inner membrane</keyword>
<evidence type="ECO:0000256" key="1">
    <source>
        <dbReference type="ARBA" id="ARBA00001655"/>
    </source>
</evidence>
<keyword evidence="31" id="KW-1185">Reference proteome</keyword>
<dbReference type="OrthoDB" id="9814222at2"/>
<dbReference type="Pfam" id="PF02302">
    <property type="entry name" value="PTS_IIB"/>
    <property type="match status" value="1"/>
</dbReference>
<comment type="function">
    <text evidence="2">The phosphoenolpyruvate-dependent sugar phosphotransferase system (sugar PTS), a major carbohydrate active transport system, catalyzes the phosphorylation of incoming sugar substrates concomitantly with their translocation across the cell membrane. The enzyme II CmtAB PTS system is involved in D-mannitol transport.</text>
</comment>
<dbReference type="InterPro" id="IPR013011">
    <property type="entry name" value="PTS_EIIB_2"/>
</dbReference>
<evidence type="ECO:0000256" key="14">
    <source>
        <dbReference type="ARBA" id="ARBA00022679"/>
    </source>
</evidence>
<dbReference type="GO" id="GO:0016301">
    <property type="term" value="F:kinase activity"/>
    <property type="evidence" value="ECO:0007669"/>
    <property type="project" value="UniProtKB-KW"/>
</dbReference>
<dbReference type="InterPro" id="IPR050893">
    <property type="entry name" value="Sugar_PTS"/>
</dbReference>
<keyword evidence="18 26" id="KW-1133">Transmembrane helix</keyword>
<feature type="transmembrane region" description="Helical" evidence="26">
    <location>
        <begin position="20"/>
        <end position="46"/>
    </location>
</feature>
<evidence type="ECO:0000256" key="5">
    <source>
        <dbReference type="ARBA" id="ARBA00011909"/>
    </source>
</evidence>
<evidence type="ECO:0000256" key="7">
    <source>
        <dbReference type="ARBA" id="ARBA00015039"/>
    </source>
</evidence>
<evidence type="ECO:0000256" key="23">
    <source>
        <dbReference type="ARBA" id="ARBA00030962"/>
    </source>
</evidence>
<keyword evidence="9" id="KW-0813">Transport</keyword>
<evidence type="ECO:0000256" key="4">
    <source>
        <dbReference type="ARBA" id="ARBA00011738"/>
    </source>
</evidence>
<dbReference type="Gene3D" id="3.40.930.10">
    <property type="entry name" value="Mannitol-specific EII, Chain A"/>
    <property type="match status" value="1"/>
</dbReference>
<evidence type="ECO:0000256" key="8">
    <source>
        <dbReference type="ARBA" id="ARBA00021825"/>
    </source>
</evidence>
<evidence type="ECO:0000256" key="10">
    <source>
        <dbReference type="ARBA" id="ARBA00022475"/>
    </source>
</evidence>
<dbReference type="InterPro" id="IPR003501">
    <property type="entry name" value="PTS_EIIB_2/3"/>
</dbReference>
<feature type="domain" description="PTS EIIB type-2" evidence="28">
    <location>
        <begin position="406"/>
        <end position="501"/>
    </location>
</feature>
<dbReference type="SUPFAM" id="SSF55804">
    <property type="entry name" value="Phoshotransferase/anion transport protein"/>
    <property type="match status" value="1"/>
</dbReference>
<evidence type="ECO:0000256" key="9">
    <source>
        <dbReference type="ARBA" id="ARBA00022448"/>
    </source>
</evidence>
<evidence type="ECO:0000256" key="11">
    <source>
        <dbReference type="ARBA" id="ARBA00022519"/>
    </source>
</evidence>
<feature type="transmembrane region" description="Helical" evidence="26">
    <location>
        <begin position="67"/>
        <end position="87"/>
    </location>
</feature>
<dbReference type="EMBL" id="QORO01000005">
    <property type="protein sequence ID" value="RCK57146.1"/>
    <property type="molecule type" value="Genomic_DNA"/>
</dbReference>
<dbReference type="AlphaFoldDB" id="A0A367XU45"/>
<dbReference type="GO" id="GO:0090563">
    <property type="term" value="F:protein-phosphocysteine-sugar phosphotransferase activity"/>
    <property type="evidence" value="ECO:0007669"/>
    <property type="project" value="TreeGrafter"/>
</dbReference>
<feature type="transmembrane region" description="Helical" evidence="26">
    <location>
        <begin position="246"/>
        <end position="273"/>
    </location>
</feature>
<evidence type="ECO:0000313" key="30">
    <source>
        <dbReference type="EMBL" id="RCK57146.1"/>
    </source>
</evidence>
<dbReference type="PROSITE" id="PS51099">
    <property type="entry name" value="PTS_EIIB_TYPE_2"/>
    <property type="match status" value="1"/>
</dbReference>
<comment type="catalytic activity">
    <reaction evidence="1">
        <text>D-mannitol(out) + N(pros)-phospho-L-histidyl-[protein] = D-mannitol 1-phosphate(in) + L-histidyl-[protein]</text>
        <dbReference type="Rhea" id="RHEA:33363"/>
        <dbReference type="Rhea" id="RHEA-COMP:9745"/>
        <dbReference type="Rhea" id="RHEA-COMP:9746"/>
        <dbReference type="ChEBI" id="CHEBI:16899"/>
        <dbReference type="ChEBI" id="CHEBI:29979"/>
        <dbReference type="ChEBI" id="CHEBI:61381"/>
        <dbReference type="ChEBI" id="CHEBI:64837"/>
        <dbReference type="EC" id="2.7.1.197"/>
    </reaction>
</comment>
<evidence type="ECO:0000313" key="31">
    <source>
        <dbReference type="Proteomes" id="UP000253508"/>
    </source>
</evidence>
<feature type="domain" description="PTS EIIA type-2" evidence="27">
    <location>
        <begin position="533"/>
        <end position="673"/>
    </location>
</feature>
<evidence type="ECO:0000256" key="18">
    <source>
        <dbReference type="ARBA" id="ARBA00022989"/>
    </source>
</evidence>